<keyword evidence="1" id="KW-1133">Transmembrane helix</keyword>
<reference evidence="2" key="1">
    <citation type="submission" date="2021-04" db="EMBL/GenBank/DDBJ databases">
        <authorList>
            <person name="Rodrigo-Torres L."/>
            <person name="Arahal R. D."/>
            <person name="Lucena T."/>
        </authorList>
    </citation>
    <scope>NUCLEOTIDE SEQUENCE</scope>
    <source>
        <strain evidence="2">CECT 9275</strain>
    </source>
</reference>
<evidence type="ECO:0008006" key="4">
    <source>
        <dbReference type="Google" id="ProtNLM"/>
    </source>
</evidence>
<evidence type="ECO:0000256" key="1">
    <source>
        <dbReference type="SAM" id="Phobius"/>
    </source>
</evidence>
<evidence type="ECO:0000313" key="2">
    <source>
        <dbReference type="EMBL" id="CAG4997523.1"/>
    </source>
</evidence>
<name>A0A916JCS9_9BACT</name>
<dbReference type="AlphaFoldDB" id="A0A916JCS9"/>
<organism evidence="2 3">
    <name type="scientific">Dyadobacter helix</name>
    <dbReference type="NCBI Taxonomy" id="2822344"/>
    <lineage>
        <taxon>Bacteria</taxon>
        <taxon>Pseudomonadati</taxon>
        <taxon>Bacteroidota</taxon>
        <taxon>Cytophagia</taxon>
        <taxon>Cytophagales</taxon>
        <taxon>Spirosomataceae</taxon>
        <taxon>Dyadobacter</taxon>
    </lineage>
</organism>
<dbReference type="CDD" id="cd21809">
    <property type="entry name" value="ABC-2_lan_permease-like"/>
    <property type="match status" value="1"/>
</dbReference>
<comment type="caution">
    <text evidence="2">The sequence shown here is derived from an EMBL/GenBank/DDBJ whole genome shotgun (WGS) entry which is preliminary data.</text>
</comment>
<gene>
    <name evidence="2" type="ORF">DYBT9275_01792</name>
</gene>
<feature type="transmembrane region" description="Helical" evidence="1">
    <location>
        <begin position="101"/>
        <end position="128"/>
    </location>
</feature>
<proteinExistence type="predicted"/>
<keyword evidence="3" id="KW-1185">Reference proteome</keyword>
<feature type="transmembrane region" description="Helical" evidence="1">
    <location>
        <begin position="225"/>
        <end position="244"/>
    </location>
</feature>
<feature type="transmembrane region" description="Helical" evidence="1">
    <location>
        <begin position="58"/>
        <end position="80"/>
    </location>
</feature>
<keyword evidence="1" id="KW-0812">Transmembrane</keyword>
<dbReference type="Pfam" id="PF12730">
    <property type="entry name" value="ABC2_membrane_4"/>
    <property type="match status" value="1"/>
</dbReference>
<feature type="transmembrane region" description="Helical" evidence="1">
    <location>
        <begin position="148"/>
        <end position="170"/>
    </location>
</feature>
<dbReference type="EMBL" id="CAJRAF010000002">
    <property type="protein sequence ID" value="CAG4997523.1"/>
    <property type="molecule type" value="Genomic_DNA"/>
</dbReference>
<feature type="transmembrane region" description="Helical" evidence="1">
    <location>
        <begin position="15"/>
        <end position="38"/>
    </location>
</feature>
<protein>
    <recommendedName>
        <fullName evidence="4">ABC-2 family transporter protein</fullName>
    </recommendedName>
</protein>
<keyword evidence="1" id="KW-0472">Membrane</keyword>
<dbReference type="RefSeq" id="WP_215238491.1">
    <property type="nucleotide sequence ID" value="NZ_CAJRAF010000002.1"/>
</dbReference>
<dbReference type="Proteomes" id="UP000680038">
    <property type="component" value="Unassembled WGS sequence"/>
</dbReference>
<feature type="transmembrane region" description="Helical" evidence="1">
    <location>
        <begin position="182"/>
        <end position="205"/>
    </location>
</feature>
<sequence length="250" mass="28879">MKLFYTELMKLKNTFALWLTILGALFMPVLLLSAYLISTKEFVPASGTNPWHEYLLRTFNGNCLFSTGFILLIIGLILNVEHKAHSWKHLFTLPVSRAKLYFVKLTFIFTTILVFIILYFVFAISMGHFLGIVKTELKFSEFGVPSGYILKFITDFFVSIIPMVIIQYWISIRMENLVTSLGLGLLGLLLGLLFKNGPYIIFFPYGMPFQVWNYPLTDSIILPKFLWIAVLYTLLLITLSYNDFTKKFRA</sequence>
<accession>A0A916JCS9</accession>
<evidence type="ECO:0000313" key="3">
    <source>
        <dbReference type="Proteomes" id="UP000680038"/>
    </source>
</evidence>